<keyword evidence="3" id="KW-1185">Reference proteome</keyword>
<keyword evidence="1" id="KW-0472">Membrane</keyword>
<evidence type="ECO:0000256" key="1">
    <source>
        <dbReference type="SAM" id="Phobius"/>
    </source>
</evidence>
<dbReference type="GO" id="GO:0005886">
    <property type="term" value="C:plasma membrane"/>
    <property type="evidence" value="ECO:0007669"/>
    <property type="project" value="UniProtKB-SubCell"/>
</dbReference>
<organism evidence="2 3">
    <name type="scientific">Herbihabitans rhizosphaerae</name>
    <dbReference type="NCBI Taxonomy" id="1872711"/>
    <lineage>
        <taxon>Bacteria</taxon>
        <taxon>Bacillati</taxon>
        <taxon>Actinomycetota</taxon>
        <taxon>Actinomycetes</taxon>
        <taxon>Pseudonocardiales</taxon>
        <taxon>Pseudonocardiaceae</taxon>
        <taxon>Herbihabitans</taxon>
    </lineage>
</organism>
<dbReference type="Proteomes" id="UP000294257">
    <property type="component" value="Unassembled WGS sequence"/>
</dbReference>
<proteinExistence type="predicted"/>
<evidence type="ECO:0000313" key="2">
    <source>
        <dbReference type="EMBL" id="RZS32793.1"/>
    </source>
</evidence>
<feature type="transmembrane region" description="Helical" evidence="1">
    <location>
        <begin position="269"/>
        <end position="291"/>
    </location>
</feature>
<feature type="transmembrane region" description="Helical" evidence="1">
    <location>
        <begin position="153"/>
        <end position="178"/>
    </location>
</feature>
<sequence length="299" mass="31396">MGRLINAEFRKILTTKMWWGLMIPTFIVALAMAWGVGALTSDIADDVYREDFIKSAGIGKDSVSFGVIALTRAINISTMFPLIFGALALSSELHRKTITTSFLTASSRPALLSAKAITYVLWGAIYGIVIVLGASLGTLAGSDSDILPEGGQWMLIALMGIVSTVLWTLLGLGVGALMGSPVASVIVLLIYAIIVGPVSEIVLTGFADGKPNIAGALPNGSANGLTGSTAADLIQKQIEELAQGKPISDRAVDTFQAAMRFAAGAPGAFALWASALIFIGWSMLFFVSGLARNQRRDIT</sequence>
<name>A0A4Q7KFW6_9PSEU</name>
<protein>
    <submittedName>
        <fullName evidence="2">ABC-2 type transport system permease protein</fullName>
    </submittedName>
</protein>
<accession>A0A4Q7KFW6</accession>
<dbReference type="OrthoDB" id="5244396at2"/>
<keyword evidence="1" id="KW-1133">Transmembrane helix</keyword>
<keyword evidence="1" id="KW-0812">Transmembrane</keyword>
<dbReference type="EMBL" id="SGWQ01000011">
    <property type="protein sequence ID" value="RZS32793.1"/>
    <property type="molecule type" value="Genomic_DNA"/>
</dbReference>
<dbReference type="GO" id="GO:0140359">
    <property type="term" value="F:ABC-type transporter activity"/>
    <property type="evidence" value="ECO:0007669"/>
    <property type="project" value="InterPro"/>
</dbReference>
<gene>
    <name evidence="2" type="ORF">EV193_111178</name>
</gene>
<dbReference type="RefSeq" id="WP_130347742.1">
    <property type="nucleotide sequence ID" value="NZ_SGWQ01000011.1"/>
</dbReference>
<comment type="caution">
    <text evidence="2">The sequence shown here is derived from an EMBL/GenBank/DDBJ whole genome shotgun (WGS) entry which is preliminary data.</text>
</comment>
<feature type="transmembrane region" description="Helical" evidence="1">
    <location>
        <begin position="21"/>
        <end position="43"/>
    </location>
</feature>
<feature type="transmembrane region" description="Helical" evidence="1">
    <location>
        <begin position="110"/>
        <end position="133"/>
    </location>
</feature>
<feature type="transmembrane region" description="Helical" evidence="1">
    <location>
        <begin position="63"/>
        <end position="89"/>
    </location>
</feature>
<evidence type="ECO:0000313" key="3">
    <source>
        <dbReference type="Proteomes" id="UP000294257"/>
    </source>
</evidence>
<dbReference type="AlphaFoldDB" id="A0A4Q7KFW6"/>
<feature type="transmembrane region" description="Helical" evidence="1">
    <location>
        <begin position="185"/>
        <end position="207"/>
    </location>
</feature>
<reference evidence="2 3" key="1">
    <citation type="submission" date="2019-02" db="EMBL/GenBank/DDBJ databases">
        <title>Genomic Encyclopedia of Type Strains, Phase IV (KMG-IV): sequencing the most valuable type-strain genomes for metagenomic binning, comparative biology and taxonomic classification.</title>
        <authorList>
            <person name="Goeker M."/>
        </authorList>
    </citation>
    <scope>NUCLEOTIDE SEQUENCE [LARGE SCALE GENOMIC DNA]</scope>
    <source>
        <strain evidence="2 3">DSM 101727</strain>
    </source>
</reference>
<dbReference type="Pfam" id="PF12679">
    <property type="entry name" value="ABC2_membrane_2"/>
    <property type="match status" value="1"/>
</dbReference>